<feature type="region of interest" description="Disordered" evidence="9">
    <location>
        <begin position="1"/>
        <end position="32"/>
    </location>
</feature>
<dbReference type="EMBL" id="JAYKXP010000014">
    <property type="protein sequence ID" value="KAK7050937.1"/>
    <property type="molecule type" value="Genomic_DNA"/>
</dbReference>
<feature type="compositionally biased region" description="Low complexity" evidence="9">
    <location>
        <begin position="399"/>
        <end position="408"/>
    </location>
</feature>
<feature type="region of interest" description="Disordered" evidence="9">
    <location>
        <begin position="166"/>
        <end position="454"/>
    </location>
</feature>
<feature type="compositionally biased region" description="Basic residues" evidence="9">
    <location>
        <begin position="94"/>
        <end position="105"/>
    </location>
</feature>
<evidence type="ECO:0000256" key="2">
    <source>
        <dbReference type="ARBA" id="ARBA00009259"/>
    </source>
</evidence>
<keyword evidence="6" id="KW-0804">Transcription</keyword>
<evidence type="ECO:0000313" key="11">
    <source>
        <dbReference type="Proteomes" id="UP001383192"/>
    </source>
</evidence>
<evidence type="ECO:0000256" key="9">
    <source>
        <dbReference type="SAM" id="MobiDB-lite"/>
    </source>
</evidence>
<proteinExistence type="inferred from homology"/>
<comment type="similarity">
    <text evidence="2">Belongs to the Mediator complex subunit 19 family.</text>
</comment>
<feature type="compositionally biased region" description="Low complexity" evidence="9">
    <location>
        <begin position="308"/>
        <end position="350"/>
    </location>
</feature>
<keyword evidence="5" id="KW-0010">Activator</keyword>
<evidence type="ECO:0000256" key="8">
    <source>
        <dbReference type="ARBA" id="ARBA00032018"/>
    </source>
</evidence>
<accession>A0AAW0DLA0</accession>
<feature type="compositionally biased region" description="Low complexity" evidence="9">
    <location>
        <begin position="441"/>
        <end position="454"/>
    </location>
</feature>
<feature type="compositionally biased region" description="Low complexity" evidence="9">
    <location>
        <begin position="183"/>
        <end position="238"/>
    </location>
</feature>
<feature type="compositionally biased region" description="Basic residues" evidence="9">
    <location>
        <begin position="172"/>
        <end position="182"/>
    </location>
</feature>
<evidence type="ECO:0000256" key="7">
    <source>
        <dbReference type="ARBA" id="ARBA00023242"/>
    </source>
</evidence>
<evidence type="ECO:0000256" key="4">
    <source>
        <dbReference type="ARBA" id="ARBA00023015"/>
    </source>
</evidence>
<organism evidence="10 11">
    <name type="scientific">Paramarasmius palmivorus</name>
    <dbReference type="NCBI Taxonomy" id="297713"/>
    <lineage>
        <taxon>Eukaryota</taxon>
        <taxon>Fungi</taxon>
        <taxon>Dikarya</taxon>
        <taxon>Basidiomycota</taxon>
        <taxon>Agaricomycotina</taxon>
        <taxon>Agaricomycetes</taxon>
        <taxon>Agaricomycetidae</taxon>
        <taxon>Agaricales</taxon>
        <taxon>Marasmiineae</taxon>
        <taxon>Marasmiaceae</taxon>
        <taxon>Paramarasmius</taxon>
    </lineage>
</organism>
<dbReference type="GO" id="GO:0006357">
    <property type="term" value="P:regulation of transcription by RNA polymerase II"/>
    <property type="evidence" value="ECO:0007669"/>
    <property type="project" value="InterPro"/>
</dbReference>
<dbReference type="GO" id="GO:0070847">
    <property type="term" value="C:core mediator complex"/>
    <property type="evidence" value="ECO:0007669"/>
    <property type="project" value="TreeGrafter"/>
</dbReference>
<keyword evidence="7" id="KW-0539">Nucleus</keyword>
<evidence type="ECO:0000256" key="1">
    <source>
        <dbReference type="ARBA" id="ARBA00004123"/>
    </source>
</evidence>
<gene>
    <name evidence="10" type="ORF">VNI00_005049</name>
</gene>
<feature type="compositionally biased region" description="Polar residues" evidence="9">
    <location>
        <begin position="262"/>
        <end position="283"/>
    </location>
</feature>
<dbReference type="InterPro" id="IPR013942">
    <property type="entry name" value="Mediator_Med19_fun"/>
</dbReference>
<dbReference type="PANTHER" id="PTHR28270:SF1">
    <property type="entry name" value="MEDIATOR OF RNA POLYMERASE II TRANSCRIPTION SUBUNIT 19"/>
    <property type="match status" value="1"/>
</dbReference>
<feature type="compositionally biased region" description="Polar residues" evidence="9">
    <location>
        <begin position="370"/>
        <end position="398"/>
    </location>
</feature>
<protein>
    <recommendedName>
        <fullName evidence="3">Mediator of RNA polymerase II transcription subunit 19</fullName>
    </recommendedName>
    <alternativeName>
        <fullName evidence="8">Mediator complex subunit 19</fullName>
    </alternativeName>
</protein>
<feature type="region of interest" description="Disordered" evidence="9">
    <location>
        <begin position="48"/>
        <end position="114"/>
    </location>
</feature>
<feature type="compositionally biased region" description="Pro residues" evidence="9">
    <location>
        <begin position="239"/>
        <end position="259"/>
    </location>
</feature>
<dbReference type="GO" id="GO:0003712">
    <property type="term" value="F:transcription coregulator activity"/>
    <property type="evidence" value="ECO:0007669"/>
    <property type="project" value="InterPro"/>
</dbReference>
<comment type="caution">
    <text evidence="10">The sequence shown here is derived from an EMBL/GenBank/DDBJ whole genome shotgun (WGS) entry which is preliminary data.</text>
</comment>
<evidence type="ECO:0000313" key="10">
    <source>
        <dbReference type="EMBL" id="KAK7050937.1"/>
    </source>
</evidence>
<evidence type="ECO:0000256" key="6">
    <source>
        <dbReference type="ARBA" id="ARBA00023163"/>
    </source>
</evidence>
<reference evidence="10 11" key="1">
    <citation type="submission" date="2024-01" db="EMBL/GenBank/DDBJ databases">
        <title>A draft genome for a cacao thread blight-causing isolate of Paramarasmius palmivorus.</title>
        <authorList>
            <person name="Baruah I.K."/>
            <person name="Bukari Y."/>
            <person name="Amoako-Attah I."/>
            <person name="Meinhardt L.W."/>
            <person name="Bailey B.A."/>
            <person name="Cohen S.P."/>
        </authorList>
    </citation>
    <scope>NUCLEOTIDE SEQUENCE [LARGE SCALE GENOMIC DNA]</scope>
    <source>
        <strain evidence="10 11">GH-12</strain>
    </source>
</reference>
<name>A0AAW0DLA0_9AGAR</name>
<dbReference type="GO" id="GO:0016592">
    <property type="term" value="C:mediator complex"/>
    <property type="evidence" value="ECO:0007669"/>
    <property type="project" value="InterPro"/>
</dbReference>
<dbReference type="PANTHER" id="PTHR28270">
    <property type="entry name" value="MEDIATOR OF RNA POLYMERASE II TRANSCRIPTION SUBUNIT 19"/>
    <property type="match status" value="1"/>
</dbReference>
<dbReference type="Proteomes" id="UP001383192">
    <property type="component" value="Unassembled WGS sequence"/>
</dbReference>
<sequence length="454" mass="47652">MQTNAVAGPSHSNSPLFLLPPPQPHSHSDYIKSTNDLLGQFYLKDAYDKYVRPPPPTDPTSPTSFDKGKGKEVASNPAADANDADEDEAVGKGEKKKKNTYKHLIKGIPGKHSMKKDDYLTTAIQVPPKQRVKIAPFDFRTQQEAFTVTLEGIKGWNTNALVMESAQVREDRKKRKELKRLARAQMQAQGGQVQPQAQSQPTPSASTPRQAGPYTPSSTTAAAAPTPSSAVPRTSTPLPQKPLPTTTPRPNPHVHPQPPGTAVQSSSTPAPSIPRPSSTTSANVAVPGGRSHIPSPVQIPGPGARAGTPLRTATPTSATAPHPLSAPPLSANSIGTPSGVVSGTGVASVANQQPPRGKKREHDDSVPIPGQSSYGLPAPQQSQPSSVNGSYGATNGVSQHQQPPVQQPGKPIIGARAGNNGVRPRPIKKQRMDAQGVARDATAPPVQQPTPQGV</sequence>
<evidence type="ECO:0000256" key="3">
    <source>
        <dbReference type="ARBA" id="ARBA00019615"/>
    </source>
</evidence>
<keyword evidence="11" id="KW-1185">Reference proteome</keyword>
<keyword evidence="4" id="KW-0805">Transcription regulation</keyword>
<comment type="subcellular location">
    <subcellularLocation>
        <location evidence="1">Nucleus</location>
    </subcellularLocation>
</comment>
<feature type="compositionally biased region" description="Polar residues" evidence="9">
    <location>
        <begin position="1"/>
        <end position="15"/>
    </location>
</feature>
<dbReference type="AlphaFoldDB" id="A0AAW0DLA0"/>
<evidence type="ECO:0000256" key="5">
    <source>
        <dbReference type="ARBA" id="ARBA00023159"/>
    </source>
</evidence>